<dbReference type="PROSITE" id="PS50931">
    <property type="entry name" value="HTH_LYSR"/>
    <property type="match status" value="1"/>
</dbReference>
<proteinExistence type="inferred from homology"/>
<accession>A0A7Y9ZAY1</accession>
<dbReference type="EMBL" id="JACBZO010000001">
    <property type="protein sequence ID" value="NYI39971.1"/>
    <property type="molecule type" value="Genomic_DNA"/>
</dbReference>
<evidence type="ECO:0000256" key="3">
    <source>
        <dbReference type="ARBA" id="ARBA00023125"/>
    </source>
</evidence>
<dbReference type="SUPFAM" id="SSF53850">
    <property type="entry name" value="Periplasmic binding protein-like II"/>
    <property type="match status" value="1"/>
</dbReference>
<dbReference type="Pfam" id="PF00126">
    <property type="entry name" value="HTH_1"/>
    <property type="match status" value="1"/>
</dbReference>
<dbReference type="Proteomes" id="UP000547973">
    <property type="component" value="Unassembled WGS sequence"/>
</dbReference>
<dbReference type="InterPro" id="IPR005119">
    <property type="entry name" value="LysR_subst-bd"/>
</dbReference>
<dbReference type="SUPFAM" id="SSF46785">
    <property type="entry name" value="Winged helix' DNA-binding domain"/>
    <property type="match status" value="1"/>
</dbReference>
<dbReference type="Gene3D" id="1.10.10.10">
    <property type="entry name" value="Winged helix-like DNA-binding domain superfamily/Winged helix DNA-binding domain"/>
    <property type="match status" value="1"/>
</dbReference>
<dbReference type="InterPro" id="IPR036388">
    <property type="entry name" value="WH-like_DNA-bd_sf"/>
</dbReference>
<feature type="domain" description="HTH lysR-type" evidence="5">
    <location>
        <begin position="12"/>
        <end position="69"/>
    </location>
</feature>
<keyword evidence="4" id="KW-0804">Transcription</keyword>
<keyword evidence="7" id="KW-1185">Reference proteome</keyword>
<dbReference type="PRINTS" id="PR00039">
    <property type="entry name" value="HTHLYSR"/>
</dbReference>
<dbReference type="InterPro" id="IPR000847">
    <property type="entry name" value="LysR_HTH_N"/>
</dbReference>
<dbReference type="PANTHER" id="PTHR30419">
    <property type="entry name" value="HTH-TYPE TRANSCRIPTIONAL REGULATOR YBHD"/>
    <property type="match status" value="1"/>
</dbReference>
<protein>
    <submittedName>
        <fullName evidence="6">DNA-binding transcriptional LysR family regulator</fullName>
    </submittedName>
</protein>
<comment type="similarity">
    <text evidence="1">Belongs to the LysR transcriptional regulatory family.</text>
</comment>
<dbReference type="Gene3D" id="3.40.190.290">
    <property type="match status" value="1"/>
</dbReference>
<dbReference type="InterPro" id="IPR050950">
    <property type="entry name" value="HTH-type_LysR_regulators"/>
</dbReference>
<comment type="caution">
    <text evidence="6">The sequence shown here is derived from an EMBL/GenBank/DDBJ whole genome shotgun (WGS) entry which is preliminary data.</text>
</comment>
<evidence type="ECO:0000259" key="5">
    <source>
        <dbReference type="PROSITE" id="PS50931"/>
    </source>
</evidence>
<gene>
    <name evidence="6" type="ORF">BKA03_000090</name>
</gene>
<dbReference type="FunFam" id="1.10.10.10:FF:000001">
    <property type="entry name" value="LysR family transcriptional regulator"/>
    <property type="match status" value="1"/>
</dbReference>
<evidence type="ECO:0000313" key="6">
    <source>
        <dbReference type="EMBL" id="NYI39971.1"/>
    </source>
</evidence>
<name>A0A7Y9ZAY1_9MICO</name>
<keyword evidence="2" id="KW-0805">Transcription regulation</keyword>
<reference evidence="6 7" key="1">
    <citation type="submission" date="2020-07" db="EMBL/GenBank/DDBJ databases">
        <title>Sequencing the genomes of 1000 actinobacteria strains.</title>
        <authorList>
            <person name="Klenk H.-P."/>
        </authorList>
    </citation>
    <scope>NUCLEOTIDE SEQUENCE [LARGE SCALE GENOMIC DNA]</scope>
    <source>
        <strain evidence="6 7">DSM 19970</strain>
    </source>
</reference>
<organism evidence="6 7">
    <name type="scientific">Demequina lutea</name>
    <dbReference type="NCBI Taxonomy" id="431489"/>
    <lineage>
        <taxon>Bacteria</taxon>
        <taxon>Bacillati</taxon>
        <taxon>Actinomycetota</taxon>
        <taxon>Actinomycetes</taxon>
        <taxon>Micrococcales</taxon>
        <taxon>Demequinaceae</taxon>
        <taxon>Demequina</taxon>
    </lineage>
</organism>
<dbReference type="PANTHER" id="PTHR30419:SF31">
    <property type="entry name" value="BLR3139 PROTEIN"/>
    <property type="match status" value="1"/>
</dbReference>
<dbReference type="RefSeq" id="WP_238579445.1">
    <property type="nucleotide sequence ID" value="NZ_BBRC01000012.1"/>
</dbReference>
<dbReference type="GO" id="GO:0003700">
    <property type="term" value="F:DNA-binding transcription factor activity"/>
    <property type="evidence" value="ECO:0007669"/>
    <property type="project" value="InterPro"/>
</dbReference>
<evidence type="ECO:0000313" key="7">
    <source>
        <dbReference type="Proteomes" id="UP000547973"/>
    </source>
</evidence>
<evidence type="ECO:0000256" key="1">
    <source>
        <dbReference type="ARBA" id="ARBA00009437"/>
    </source>
</evidence>
<dbReference type="GO" id="GO:0005829">
    <property type="term" value="C:cytosol"/>
    <property type="evidence" value="ECO:0007669"/>
    <property type="project" value="TreeGrafter"/>
</dbReference>
<dbReference type="InterPro" id="IPR036390">
    <property type="entry name" value="WH_DNA-bd_sf"/>
</dbReference>
<keyword evidence="3 6" id="KW-0238">DNA-binding</keyword>
<evidence type="ECO:0000256" key="2">
    <source>
        <dbReference type="ARBA" id="ARBA00023015"/>
    </source>
</evidence>
<evidence type="ECO:0000256" key="4">
    <source>
        <dbReference type="ARBA" id="ARBA00023163"/>
    </source>
</evidence>
<dbReference type="GO" id="GO:0003677">
    <property type="term" value="F:DNA binding"/>
    <property type="evidence" value="ECO:0007669"/>
    <property type="project" value="UniProtKB-KW"/>
</dbReference>
<dbReference type="AlphaFoldDB" id="A0A7Y9ZAY1"/>
<dbReference type="Pfam" id="PF03466">
    <property type="entry name" value="LysR_substrate"/>
    <property type="match status" value="1"/>
</dbReference>
<sequence length="306" mass="33536">MTDDFHNQECLMELRQMEYLVTLADERHFTRAAQLMGVSQSGLSAGIRGLEQELGASLFTRTTRRVEPTDAALALLPHARAMLDQERAARDAVVHATRQVSGTLRIGTEQCLGVIDATALIDRFHRRHPQVEIQFRQAGSHELIDSLRADALDVAFVAAASHLGTLPHQVLGHEDLVLVCPGDHALADVAVASWEALAVEDHVDFDPTWGVRPLTDAAFEARGLMRRVRFQVSDVHTLLDFVDRGLGVAIVPRHVSNKPQAARLVTVALPHDAPRWEVSVVQSRKAGADSAAPHLLELVADEPACR</sequence>